<protein>
    <submittedName>
        <fullName evidence="1">Uncharacterized protein</fullName>
    </submittedName>
</protein>
<reference evidence="1 2" key="1">
    <citation type="journal article" date="2022" name="bioRxiv">
        <title>The genome of the oomycete Peronosclerospora sorghi, a cosmopolitan pathogen of maize and sorghum, is inflated with dispersed pseudogenes.</title>
        <authorList>
            <person name="Fletcher K."/>
            <person name="Martin F."/>
            <person name="Isakeit T."/>
            <person name="Cavanaugh K."/>
            <person name="Magill C."/>
            <person name="Michelmore R."/>
        </authorList>
    </citation>
    <scope>NUCLEOTIDE SEQUENCE [LARGE SCALE GENOMIC DNA]</scope>
    <source>
        <strain evidence="1">P6</strain>
    </source>
</reference>
<gene>
    <name evidence="1" type="ORF">PsorP6_000499</name>
</gene>
<accession>A0ACC0WS55</accession>
<organism evidence="1 2">
    <name type="scientific">Peronosclerospora sorghi</name>
    <dbReference type="NCBI Taxonomy" id="230839"/>
    <lineage>
        <taxon>Eukaryota</taxon>
        <taxon>Sar</taxon>
        <taxon>Stramenopiles</taxon>
        <taxon>Oomycota</taxon>
        <taxon>Peronosporomycetes</taxon>
        <taxon>Peronosporales</taxon>
        <taxon>Peronosporaceae</taxon>
        <taxon>Peronosclerospora</taxon>
    </lineage>
</organism>
<dbReference type="EMBL" id="CM047580">
    <property type="protein sequence ID" value="KAI9920806.1"/>
    <property type="molecule type" value="Genomic_DNA"/>
</dbReference>
<comment type="caution">
    <text evidence="1">The sequence shown here is derived from an EMBL/GenBank/DDBJ whole genome shotgun (WGS) entry which is preliminary data.</text>
</comment>
<sequence>MNYHPHPYPNSIPHPYPSSIPHPSDIQLMNIGYPLPRPISLQGTSGCLAFVVLGRLALHRPEFSNNVPGTSRYYRVATNLFPARNCLMITACHDNLRSCVYLREPNSKYHWEST</sequence>
<dbReference type="Proteomes" id="UP001163321">
    <property type="component" value="Chromosome 1"/>
</dbReference>
<keyword evidence="2" id="KW-1185">Reference proteome</keyword>
<name>A0ACC0WS55_9STRA</name>
<proteinExistence type="predicted"/>
<evidence type="ECO:0000313" key="1">
    <source>
        <dbReference type="EMBL" id="KAI9920806.1"/>
    </source>
</evidence>
<evidence type="ECO:0000313" key="2">
    <source>
        <dbReference type="Proteomes" id="UP001163321"/>
    </source>
</evidence>